<dbReference type="InterPro" id="IPR000073">
    <property type="entry name" value="AB_hydrolase_1"/>
</dbReference>
<dbReference type="OrthoDB" id="9786110at2"/>
<dbReference type="InterPro" id="IPR050266">
    <property type="entry name" value="AB_hydrolase_sf"/>
</dbReference>
<gene>
    <name evidence="5" type="ORF">SAMN04489812_0938</name>
</gene>
<dbReference type="AlphaFoldDB" id="A0A1H1PKU7"/>
<evidence type="ECO:0000313" key="6">
    <source>
        <dbReference type="Proteomes" id="UP000199103"/>
    </source>
</evidence>
<dbReference type="EMBL" id="LT629772">
    <property type="protein sequence ID" value="SDS11882.1"/>
    <property type="molecule type" value="Genomic_DNA"/>
</dbReference>
<proteinExistence type="predicted"/>
<dbReference type="InterPro" id="IPR012354">
    <property type="entry name" value="Esterase_lipase"/>
</dbReference>
<feature type="active site" description="Nucleophile" evidence="1">
    <location>
        <position position="123"/>
    </location>
</feature>
<feature type="active site" description="Charge relay system" evidence="1">
    <location>
        <position position="222"/>
    </location>
</feature>
<sequence>MKLLPKRWFRSDRAAGSTGPASIGPASIRPASIRPGAEPYAAGDGDVGVLLIHGFTGSPASLRPWAEQLVAEGYRVRVPRLPGHGTSWQELNLTGWHDWYRTVEQAYLELAGSTRTVVVGGLSMGGALALRLAELHPVAGLCLVNPALRNNDPRLVLLPILKRIIASTPGISNDIARPFADEIGYSRTPLRAVGSMLQLWDVTIASLHRVDCPILLFRSLHDHVVDPSSVRLLRDRIGSAEIDERELRLSFHVATLDYDAPYIISESSRFVRRVSSDRIKQ</sequence>
<feature type="binding site" evidence="2">
    <location>
        <position position="124"/>
    </location>
    <ligand>
        <name>substrate</name>
    </ligand>
</feature>
<evidence type="ECO:0000256" key="1">
    <source>
        <dbReference type="PIRSR" id="PIRSR017388-1"/>
    </source>
</evidence>
<accession>A0A1H1PKU7</accession>
<evidence type="ECO:0000259" key="4">
    <source>
        <dbReference type="Pfam" id="PF12697"/>
    </source>
</evidence>
<dbReference type="RefSeq" id="WP_091520632.1">
    <property type="nucleotide sequence ID" value="NZ_LT629772.1"/>
</dbReference>
<feature type="domain" description="AB hydrolase-1" evidence="4">
    <location>
        <begin position="49"/>
        <end position="234"/>
    </location>
</feature>
<feature type="active site" description="Charge relay system" evidence="1">
    <location>
        <position position="252"/>
    </location>
</feature>
<feature type="site" description="Important for substrate specificity" evidence="3">
    <location>
        <position position="171"/>
    </location>
</feature>
<evidence type="ECO:0000256" key="2">
    <source>
        <dbReference type="PIRSR" id="PIRSR017388-2"/>
    </source>
</evidence>
<reference evidence="5 6" key="1">
    <citation type="submission" date="2016-10" db="EMBL/GenBank/DDBJ databases">
        <authorList>
            <person name="de Groot N.N."/>
        </authorList>
    </citation>
    <scope>NUCLEOTIDE SEQUENCE [LARGE SCALE GENOMIC DNA]</scope>
    <source>
        <strain evidence="5 6">DSM 21800</strain>
    </source>
</reference>
<evidence type="ECO:0000256" key="3">
    <source>
        <dbReference type="PIRSR" id="PIRSR017388-3"/>
    </source>
</evidence>
<feature type="binding site" evidence="2">
    <location>
        <position position="55"/>
    </location>
    <ligand>
        <name>substrate</name>
    </ligand>
</feature>
<dbReference type="GO" id="GO:0052689">
    <property type="term" value="F:carboxylic ester hydrolase activity"/>
    <property type="evidence" value="ECO:0007669"/>
    <property type="project" value="InterPro"/>
</dbReference>
<protein>
    <submittedName>
        <fullName evidence="5">Carboxylesterase</fullName>
    </submittedName>
</protein>
<dbReference type="Pfam" id="PF12697">
    <property type="entry name" value="Abhydrolase_6"/>
    <property type="match status" value="1"/>
</dbReference>
<dbReference type="SUPFAM" id="SSF53474">
    <property type="entry name" value="alpha/beta-Hydrolases"/>
    <property type="match status" value="1"/>
</dbReference>
<dbReference type="Proteomes" id="UP000199103">
    <property type="component" value="Chromosome I"/>
</dbReference>
<dbReference type="InterPro" id="IPR029058">
    <property type="entry name" value="AB_hydrolase_fold"/>
</dbReference>
<dbReference type="PIRSF" id="PIRSF017388">
    <property type="entry name" value="Esterase_lipase"/>
    <property type="match status" value="1"/>
</dbReference>
<organism evidence="5 6">
    <name type="scientific">Microlunatus soli</name>
    <dbReference type="NCBI Taxonomy" id="630515"/>
    <lineage>
        <taxon>Bacteria</taxon>
        <taxon>Bacillati</taxon>
        <taxon>Actinomycetota</taxon>
        <taxon>Actinomycetes</taxon>
        <taxon>Propionibacteriales</taxon>
        <taxon>Propionibacteriaceae</taxon>
        <taxon>Microlunatus</taxon>
    </lineage>
</organism>
<dbReference type="Gene3D" id="3.40.50.1820">
    <property type="entry name" value="alpha/beta hydrolase"/>
    <property type="match status" value="1"/>
</dbReference>
<name>A0A1H1PKU7_9ACTN</name>
<keyword evidence="6" id="KW-1185">Reference proteome</keyword>
<dbReference type="STRING" id="630515.SAMN04489812_0938"/>
<dbReference type="PANTHER" id="PTHR43798">
    <property type="entry name" value="MONOACYLGLYCEROL LIPASE"/>
    <property type="match status" value="1"/>
</dbReference>
<evidence type="ECO:0000313" key="5">
    <source>
        <dbReference type="EMBL" id="SDS11882.1"/>
    </source>
</evidence>